<name>A0A0R0JKK0_SOYBN</name>
<protein>
    <submittedName>
        <fullName evidence="2 3">Uncharacterized protein</fullName>
    </submittedName>
</protein>
<keyword evidence="1" id="KW-0472">Membrane</keyword>
<keyword evidence="4" id="KW-1185">Reference proteome</keyword>
<sequence>MSARKRGREKKKEIGRKRGSRNRRALILGWVYYLDAFSGYPFRTWLPAFTMGTITSTPEEHPFKFI</sequence>
<evidence type="ECO:0000313" key="2">
    <source>
        <dbReference type="EMBL" id="KRH55025.1"/>
    </source>
</evidence>
<organism evidence="2">
    <name type="scientific">Glycine max</name>
    <name type="common">Soybean</name>
    <name type="synonym">Glycine hispida</name>
    <dbReference type="NCBI Taxonomy" id="3847"/>
    <lineage>
        <taxon>Eukaryota</taxon>
        <taxon>Viridiplantae</taxon>
        <taxon>Streptophyta</taxon>
        <taxon>Embryophyta</taxon>
        <taxon>Tracheophyta</taxon>
        <taxon>Spermatophyta</taxon>
        <taxon>Magnoliopsida</taxon>
        <taxon>eudicotyledons</taxon>
        <taxon>Gunneridae</taxon>
        <taxon>Pentapetalae</taxon>
        <taxon>rosids</taxon>
        <taxon>fabids</taxon>
        <taxon>Fabales</taxon>
        <taxon>Fabaceae</taxon>
        <taxon>Papilionoideae</taxon>
        <taxon>50 kb inversion clade</taxon>
        <taxon>NPAAA clade</taxon>
        <taxon>indigoferoid/millettioid clade</taxon>
        <taxon>Phaseoleae</taxon>
        <taxon>Glycine</taxon>
        <taxon>Glycine subgen. Soja</taxon>
    </lineage>
</organism>
<dbReference type="Proteomes" id="UP000008827">
    <property type="component" value="Chromosome 6"/>
</dbReference>
<feature type="transmembrane region" description="Helical" evidence="1">
    <location>
        <begin position="25"/>
        <end position="42"/>
    </location>
</feature>
<evidence type="ECO:0000313" key="4">
    <source>
        <dbReference type="Proteomes" id="UP000008827"/>
    </source>
</evidence>
<reference evidence="3" key="2">
    <citation type="submission" date="2018-02" db="UniProtKB">
        <authorList>
            <consortium name="EnsemblPlants"/>
        </authorList>
    </citation>
    <scope>IDENTIFICATION</scope>
    <source>
        <strain evidence="3">Williams 82</strain>
    </source>
</reference>
<dbReference type="Gramene" id="KRH55025">
    <property type="protein sequence ID" value="KRH55025"/>
    <property type="gene ID" value="GLYMA_06G225300"/>
</dbReference>
<keyword evidence="1" id="KW-1133">Transmembrane helix</keyword>
<reference evidence="2 3" key="1">
    <citation type="journal article" date="2010" name="Nature">
        <title>Genome sequence of the palaeopolyploid soybean.</title>
        <authorList>
            <person name="Schmutz J."/>
            <person name="Cannon S.B."/>
            <person name="Schlueter J."/>
            <person name="Ma J."/>
            <person name="Mitros T."/>
            <person name="Nelson W."/>
            <person name="Hyten D.L."/>
            <person name="Song Q."/>
            <person name="Thelen J.J."/>
            <person name="Cheng J."/>
            <person name="Xu D."/>
            <person name="Hellsten U."/>
            <person name="May G.D."/>
            <person name="Yu Y."/>
            <person name="Sakurai T."/>
            <person name="Umezawa T."/>
            <person name="Bhattacharyya M.K."/>
            <person name="Sandhu D."/>
            <person name="Valliyodan B."/>
            <person name="Lindquist E."/>
            <person name="Peto M."/>
            <person name="Grant D."/>
            <person name="Shu S."/>
            <person name="Goodstein D."/>
            <person name="Barry K."/>
            <person name="Futrell-Griggs M."/>
            <person name="Abernathy B."/>
            <person name="Du J."/>
            <person name="Tian Z."/>
            <person name="Zhu L."/>
            <person name="Gill N."/>
            <person name="Joshi T."/>
            <person name="Libault M."/>
            <person name="Sethuraman A."/>
            <person name="Zhang X.-C."/>
            <person name="Shinozaki K."/>
            <person name="Nguyen H.T."/>
            <person name="Wing R.A."/>
            <person name="Cregan P."/>
            <person name="Specht J."/>
            <person name="Grimwood J."/>
            <person name="Rokhsar D."/>
            <person name="Stacey G."/>
            <person name="Shoemaker R.C."/>
            <person name="Jackson S.A."/>
        </authorList>
    </citation>
    <scope>NUCLEOTIDE SEQUENCE</scope>
    <source>
        <strain evidence="3">cv. Williams 82</strain>
        <tissue evidence="2">Callus</tissue>
    </source>
</reference>
<evidence type="ECO:0000313" key="3">
    <source>
        <dbReference type="EnsemblPlants" id="KRH55025"/>
    </source>
</evidence>
<accession>A0A0R0JKK0</accession>
<dbReference type="EnsemblPlants" id="KRH55025">
    <property type="protein sequence ID" value="KRH55025"/>
    <property type="gene ID" value="GLYMA_06G225300"/>
</dbReference>
<proteinExistence type="predicted"/>
<dbReference type="EMBL" id="CM000839">
    <property type="protein sequence ID" value="KRH55025.1"/>
    <property type="molecule type" value="Genomic_DNA"/>
</dbReference>
<evidence type="ECO:0000256" key="1">
    <source>
        <dbReference type="SAM" id="Phobius"/>
    </source>
</evidence>
<dbReference type="AlphaFoldDB" id="A0A0R0JKK0"/>
<reference evidence="2" key="3">
    <citation type="submission" date="2018-07" db="EMBL/GenBank/DDBJ databases">
        <title>WGS assembly of Glycine max.</title>
        <authorList>
            <person name="Schmutz J."/>
            <person name="Cannon S."/>
            <person name="Schlueter J."/>
            <person name="Ma J."/>
            <person name="Mitros T."/>
            <person name="Nelson W."/>
            <person name="Hyten D."/>
            <person name="Song Q."/>
            <person name="Thelen J."/>
            <person name="Cheng J."/>
            <person name="Xu D."/>
            <person name="Hellsten U."/>
            <person name="May G."/>
            <person name="Yu Y."/>
            <person name="Sakurai T."/>
            <person name="Umezawa T."/>
            <person name="Bhattacharyya M."/>
            <person name="Sandhu D."/>
            <person name="Valliyodan B."/>
            <person name="Lindquist E."/>
            <person name="Peto M."/>
            <person name="Grant D."/>
            <person name="Shu S."/>
            <person name="Goodstein D."/>
            <person name="Barry K."/>
            <person name="Futrell-Griggs M."/>
            <person name="Abernathy B."/>
            <person name="Du J."/>
            <person name="Tian Z."/>
            <person name="Zhu L."/>
            <person name="Gill N."/>
            <person name="Joshi T."/>
            <person name="Libault M."/>
            <person name="Sethuraman A."/>
            <person name="Zhang X."/>
            <person name="Shinozaki K."/>
            <person name="Nguyen H."/>
            <person name="Wing R."/>
            <person name="Cregan P."/>
            <person name="Specht J."/>
            <person name="Grimwood J."/>
            <person name="Rokhsar D."/>
            <person name="Stacey G."/>
            <person name="Shoemaker R."/>
            <person name="Jackson S."/>
        </authorList>
    </citation>
    <scope>NUCLEOTIDE SEQUENCE</scope>
    <source>
        <tissue evidence="2">Callus</tissue>
    </source>
</reference>
<gene>
    <name evidence="2" type="ORF">GLYMA_06G225300</name>
</gene>
<dbReference type="InParanoid" id="A0A0R0JKK0"/>
<keyword evidence="1" id="KW-0812">Transmembrane</keyword>